<evidence type="ECO:0000256" key="1">
    <source>
        <dbReference type="ARBA" id="ARBA00010582"/>
    </source>
</evidence>
<comment type="similarity">
    <text evidence="1">Belongs to the GASA family.</text>
</comment>
<dbReference type="PANTHER" id="PTHR23201">
    <property type="entry name" value="EXTENSIN, PROLINE-RICH PROTEIN"/>
    <property type="match status" value="1"/>
</dbReference>
<protein>
    <recommendedName>
        <fullName evidence="4">Gibberellin regulated protein</fullName>
    </recommendedName>
</protein>
<dbReference type="PANTHER" id="PTHR23201:SF92">
    <property type="entry name" value="GIBBERELLIN-REGULATED PROTEIN 12"/>
    <property type="match status" value="1"/>
</dbReference>
<dbReference type="AlphaFoldDB" id="A0A6N2C510"/>
<dbReference type="EMBL" id="RXGB01001146">
    <property type="protein sequence ID" value="TMX00092.1"/>
    <property type="molecule type" value="Genomic_DNA"/>
</dbReference>
<evidence type="ECO:0000256" key="2">
    <source>
        <dbReference type="SAM" id="SignalP"/>
    </source>
</evidence>
<proteinExistence type="inferred from homology"/>
<keyword evidence="2" id="KW-0732">Signal</keyword>
<feature type="chain" id="PRO_5026939391" description="Gibberellin regulated protein" evidence="2">
    <location>
        <begin position="26"/>
        <end position="109"/>
    </location>
</feature>
<organism evidence="3">
    <name type="scientific">Solanum chilense</name>
    <name type="common">Tomato</name>
    <name type="synonym">Lycopersicon chilense</name>
    <dbReference type="NCBI Taxonomy" id="4083"/>
    <lineage>
        <taxon>Eukaryota</taxon>
        <taxon>Viridiplantae</taxon>
        <taxon>Streptophyta</taxon>
        <taxon>Embryophyta</taxon>
        <taxon>Tracheophyta</taxon>
        <taxon>Spermatophyta</taxon>
        <taxon>Magnoliopsida</taxon>
        <taxon>eudicotyledons</taxon>
        <taxon>Gunneridae</taxon>
        <taxon>Pentapetalae</taxon>
        <taxon>asterids</taxon>
        <taxon>lamiids</taxon>
        <taxon>Solanales</taxon>
        <taxon>Solanaceae</taxon>
        <taxon>Solanoideae</taxon>
        <taxon>Solaneae</taxon>
        <taxon>Solanum</taxon>
        <taxon>Solanum subgen. Lycopersicon</taxon>
    </lineage>
</organism>
<evidence type="ECO:0008006" key="4">
    <source>
        <dbReference type="Google" id="ProtNLM"/>
    </source>
</evidence>
<sequence length="109" mass="11942">MAVRSQVFMLLLLVASLCLIEVSLARQDFYASLLAKPSVGETTCSVPIDQCSNACDKRCSATSHKNNCLLFCNKCCNWCHCVPPGTLGQKDCCACYRDWKTQEGGPKCP</sequence>
<dbReference type="Pfam" id="PF02704">
    <property type="entry name" value="GASA"/>
    <property type="match status" value="1"/>
</dbReference>
<accession>A0A6N2C510</accession>
<dbReference type="InterPro" id="IPR003854">
    <property type="entry name" value="GASA"/>
</dbReference>
<comment type="caution">
    <text evidence="3">The sequence shown here is derived from an EMBL/GenBank/DDBJ whole genome shotgun (WGS) entry which is preliminary data.</text>
</comment>
<feature type="signal peptide" evidence="2">
    <location>
        <begin position="1"/>
        <end position="25"/>
    </location>
</feature>
<evidence type="ECO:0000313" key="3">
    <source>
        <dbReference type="EMBL" id="TMX00092.1"/>
    </source>
</evidence>
<gene>
    <name evidence="3" type="ORF">EJD97_001426</name>
</gene>
<reference evidence="3" key="1">
    <citation type="submission" date="2019-05" db="EMBL/GenBank/DDBJ databases">
        <title>The de novo reference genome and transcriptome assemblies of the wild tomato species Solanum chilense.</title>
        <authorList>
            <person name="Stam R."/>
            <person name="Nosenko T."/>
            <person name="Hoerger A.C."/>
            <person name="Stephan W."/>
            <person name="Seidel M.A."/>
            <person name="Kuhn J.M.M."/>
            <person name="Haberer G."/>
            <person name="Tellier A."/>
        </authorList>
    </citation>
    <scope>NUCLEOTIDE SEQUENCE</scope>
    <source>
        <tissue evidence="3">Mature leaves</tissue>
    </source>
</reference>
<name>A0A6N2C510_SOLCI</name>